<reference evidence="1" key="4">
    <citation type="submission" date="2017-12" db="EMBL/GenBank/DDBJ databases">
        <authorList>
            <person name="van Kan J."/>
        </authorList>
    </citation>
    <scope>NUCLEOTIDE SEQUENCE</scope>
    <source>
        <strain evidence="1">B05.10</strain>
    </source>
</reference>
<dbReference type="EMBL" id="CP009811">
    <property type="protein sequence ID" value="ATZ51848.1"/>
    <property type="molecule type" value="Genomic_DNA"/>
</dbReference>
<evidence type="ECO:0000313" key="2">
    <source>
        <dbReference type="Proteomes" id="UP000001798"/>
    </source>
</evidence>
<dbReference type="RefSeq" id="XP_024549835.1">
    <property type="nucleotide sequence ID" value="XM_024694047.1"/>
</dbReference>
<dbReference type="VEuPathDB" id="FungiDB:Bcin07g04110"/>
<keyword evidence="2" id="KW-1185">Reference proteome</keyword>
<dbReference type="OrthoDB" id="2017974at2759"/>
<dbReference type="EMBL" id="CP009811">
    <property type="protein sequence ID" value="ATZ51850.1"/>
    <property type="molecule type" value="Genomic_DNA"/>
</dbReference>
<accession>A0A384JMP0</accession>
<dbReference type="KEGG" id="bfu:BCIN_07g04110"/>
<gene>
    <name evidence="1" type="ORF">BCIN_07g04110</name>
</gene>
<dbReference type="RefSeq" id="XP_024549836.1">
    <property type="nucleotide sequence ID" value="XM_024694045.1"/>
</dbReference>
<dbReference type="AlphaFoldDB" id="A0A384JMP0"/>
<protein>
    <submittedName>
        <fullName evidence="1">Uncharacterized protein</fullName>
    </submittedName>
</protein>
<proteinExistence type="predicted"/>
<sequence>MSRGQKEIVLSEKWGSMQGNQSLLLIIIMFSFSNMVPAFNGTCYEYLGGVERYSMAIEEDNIRNREVGQA</sequence>
<dbReference type="Proteomes" id="UP000001798">
    <property type="component" value="Chromosome 7"/>
</dbReference>
<dbReference type="RefSeq" id="XP_024549834.1">
    <property type="nucleotide sequence ID" value="XM_024694046.1"/>
</dbReference>
<name>A0A384JMP0_BOTFB</name>
<reference evidence="1 2" key="1">
    <citation type="journal article" date="2011" name="PLoS Genet.">
        <title>Genomic analysis of the necrotrophic fungal pathogens Sclerotinia sclerotiorum and Botrytis cinerea.</title>
        <authorList>
            <person name="Amselem J."/>
            <person name="Cuomo C.A."/>
            <person name="van Kan J.A."/>
            <person name="Viaud M."/>
            <person name="Benito E.P."/>
            <person name="Couloux A."/>
            <person name="Coutinho P.M."/>
            <person name="de Vries R.P."/>
            <person name="Dyer P.S."/>
            <person name="Fillinger S."/>
            <person name="Fournier E."/>
            <person name="Gout L."/>
            <person name="Hahn M."/>
            <person name="Kohn L."/>
            <person name="Lapalu N."/>
            <person name="Plummer K.M."/>
            <person name="Pradier J.M."/>
            <person name="Quevillon E."/>
            <person name="Sharon A."/>
            <person name="Simon A."/>
            <person name="ten Have A."/>
            <person name="Tudzynski B."/>
            <person name="Tudzynski P."/>
            <person name="Wincker P."/>
            <person name="Andrew M."/>
            <person name="Anthouard V."/>
            <person name="Beever R.E."/>
            <person name="Beffa R."/>
            <person name="Benoit I."/>
            <person name="Bouzid O."/>
            <person name="Brault B."/>
            <person name="Chen Z."/>
            <person name="Choquer M."/>
            <person name="Collemare J."/>
            <person name="Cotton P."/>
            <person name="Danchin E.G."/>
            <person name="Da Silva C."/>
            <person name="Gautier A."/>
            <person name="Giraud C."/>
            <person name="Giraud T."/>
            <person name="Gonzalez C."/>
            <person name="Grossetete S."/>
            <person name="Guldener U."/>
            <person name="Henrissat B."/>
            <person name="Howlett B.J."/>
            <person name="Kodira C."/>
            <person name="Kretschmer M."/>
            <person name="Lappartient A."/>
            <person name="Leroch M."/>
            <person name="Levis C."/>
            <person name="Mauceli E."/>
            <person name="Neuveglise C."/>
            <person name="Oeser B."/>
            <person name="Pearson M."/>
            <person name="Poulain J."/>
            <person name="Poussereau N."/>
            <person name="Quesneville H."/>
            <person name="Rascle C."/>
            <person name="Schumacher J."/>
            <person name="Segurens B."/>
            <person name="Sexton A."/>
            <person name="Silva E."/>
            <person name="Sirven C."/>
            <person name="Soanes D.M."/>
            <person name="Talbot N.J."/>
            <person name="Templeton M."/>
            <person name="Yandava C."/>
            <person name="Yarden O."/>
            <person name="Zeng Q."/>
            <person name="Rollins J.A."/>
            <person name="Lebrun M.H."/>
            <person name="Dickman M."/>
        </authorList>
    </citation>
    <scope>NUCLEOTIDE SEQUENCE [LARGE SCALE GENOMIC DNA]</scope>
    <source>
        <strain evidence="1 2">B05.10</strain>
    </source>
</reference>
<evidence type="ECO:0000313" key="1">
    <source>
        <dbReference type="EMBL" id="ATZ51848.1"/>
    </source>
</evidence>
<organism evidence="1 2">
    <name type="scientific">Botryotinia fuckeliana (strain B05.10)</name>
    <name type="common">Noble rot fungus</name>
    <name type="synonym">Botrytis cinerea</name>
    <dbReference type="NCBI Taxonomy" id="332648"/>
    <lineage>
        <taxon>Eukaryota</taxon>
        <taxon>Fungi</taxon>
        <taxon>Dikarya</taxon>
        <taxon>Ascomycota</taxon>
        <taxon>Pezizomycotina</taxon>
        <taxon>Leotiomycetes</taxon>
        <taxon>Helotiales</taxon>
        <taxon>Sclerotiniaceae</taxon>
        <taxon>Botrytis</taxon>
    </lineage>
</organism>
<reference evidence="1 2" key="2">
    <citation type="journal article" date="2012" name="Eukaryot. Cell">
        <title>Genome update of Botrytis cinerea strains B05.10 and T4.</title>
        <authorList>
            <person name="Staats M."/>
            <person name="van Kan J.A."/>
        </authorList>
    </citation>
    <scope>NUCLEOTIDE SEQUENCE [LARGE SCALE GENOMIC DNA]</scope>
    <source>
        <strain evidence="1 2">B05.10</strain>
    </source>
</reference>
<reference evidence="1 2" key="3">
    <citation type="journal article" date="2017" name="Mol. Plant Pathol.">
        <title>A gapless genome sequence of the fungus Botrytis cinerea.</title>
        <authorList>
            <person name="Van Kan J.A."/>
            <person name="Stassen J.H."/>
            <person name="Mosbach A."/>
            <person name="Van Der Lee T.A."/>
            <person name="Faino L."/>
            <person name="Farmer A.D."/>
            <person name="Papasotiriou D.G."/>
            <person name="Zhou S."/>
            <person name="Seidl M.F."/>
            <person name="Cottam E."/>
            <person name="Edel D."/>
            <person name="Hahn M."/>
            <person name="Schwartz D.C."/>
            <person name="Dietrich R.A."/>
            <person name="Widdison S."/>
            <person name="Scalliet G."/>
        </authorList>
    </citation>
    <scope>NUCLEOTIDE SEQUENCE [LARGE SCALE GENOMIC DNA]</scope>
    <source>
        <strain evidence="1 2">B05.10</strain>
    </source>
</reference>
<dbReference type="EMBL" id="CP009811">
    <property type="protein sequence ID" value="ATZ51849.1"/>
    <property type="molecule type" value="Genomic_DNA"/>
</dbReference>
<dbReference type="GeneID" id="36394330"/>